<organism evidence="4 5">
    <name type="scientific">Athelia psychrophila</name>
    <dbReference type="NCBI Taxonomy" id="1759441"/>
    <lineage>
        <taxon>Eukaryota</taxon>
        <taxon>Fungi</taxon>
        <taxon>Dikarya</taxon>
        <taxon>Basidiomycota</taxon>
        <taxon>Agaricomycotina</taxon>
        <taxon>Agaricomycetes</taxon>
        <taxon>Agaricomycetidae</taxon>
        <taxon>Atheliales</taxon>
        <taxon>Atheliaceae</taxon>
        <taxon>Athelia</taxon>
    </lineage>
</organism>
<dbReference type="OrthoDB" id="448455at2759"/>
<evidence type="ECO:0000256" key="1">
    <source>
        <dbReference type="ARBA" id="ARBA00022737"/>
    </source>
</evidence>
<feature type="region of interest" description="Disordered" evidence="2">
    <location>
        <begin position="1"/>
        <end position="62"/>
    </location>
</feature>
<evidence type="ECO:0000256" key="2">
    <source>
        <dbReference type="SAM" id="MobiDB-lite"/>
    </source>
</evidence>
<proteinExistence type="predicted"/>
<dbReference type="InterPro" id="IPR056884">
    <property type="entry name" value="NPHP3-like_N"/>
</dbReference>
<dbReference type="Pfam" id="PF24883">
    <property type="entry name" value="NPHP3_N"/>
    <property type="match status" value="1"/>
</dbReference>
<reference evidence="4 5" key="1">
    <citation type="journal article" date="2016" name="Mol. Biol. Evol.">
        <title>Comparative Genomics of Early-Diverging Mushroom-Forming Fungi Provides Insights into the Origins of Lignocellulose Decay Capabilities.</title>
        <authorList>
            <person name="Nagy L.G."/>
            <person name="Riley R."/>
            <person name="Tritt A."/>
            <person name="Adam C."/>
            <person name="Daum C."/>
            <person name="Floudas D."/>
            <person name="Sun H."/>
            <person name="Yadav J.S."/>
            <person name="Pangilinan J."/>
            <person name="Larsson K.H."/>
            <person name="Matsuura K."/>
            <person name="Barry K."/>
            <person name="Labutti K."/>
            <person name="Kuo R."/>
            <person name="Ohm R.A."/>
            <person name="Bhattacharya S.S."/>
            <person name="Shirouzu T."/>
            <person name="Yoshinaga Y."/>
            <person name="Martin F.M."/>
            <person name="Grigoriev I.V."/>
            <person name="Hibbett D.S."/>
        </authorList>
    </citation>
    <scope>NUCLEOTIDE SEQUENCE [LARGE SCALE GENOMIC DNA]</scope>
    <source>
        <strain evidence="4 5">CBS 109695</strain>
    </source>
</reference>
<keyword evidence="5" id="KW-1185">Reference proteome</keyword>
<feature type="compositionally biased region" description="Low complexity" evidence="2">
    <location>
        <begin position="14"/>
        <end position="26"/>
    </location>
</feature>
<name>A0A167X507_9AGAM</name>
<dbReference type="EMBL" id="KV417772">
    <property type="protein sequence ID" value="KZP06828.1"/>
    <property type="molecule type" value="Genomic_DNA"/>
</dbReference>
<evidence type="ECO:0000313" key="4">
    <source>
        <dbReference type="EMBL" id="KZP06828.1"/>
    </source>
</evidence>
<evidence type="ECO:0000259" key="3">
    <source>
        <dbReference type="Pfam" id="PF24883"/>
    </source>
</evidence>
<dbReference type="Proteomes" id="UP000076532">
    <property type="component" value="Unassembled WGS sequence"/>
</dbReference>
<keyword evidence="1" id="KW-0677">Repeat</keyword>
<evidence type="ECO:0000313" key="5">
    <source>
        <dbReference type="Proteomes" id="UP000076532"/>
    </source>
</evidence>
<protein>
    <recommendedName>
        <fullName evidence="3">Nephrocystin 3-like N-terminal domain-containing protein</fullName>
    </recommendedName>
</protein>
<feature type="domain" description="Nephrocystin 3-like N-terminal" evidence="3">
    <location>
        <begin position="127"/>
        <end position="169"/>
    </location>
</feature>
<dbReference type="AlphaFoldDB" id="A0A167X507"/>
<accession>A0A167X507</accession>
<gene>
    <name evidence="4" type="ORF">FIBSPDRAFT_1053326</name>
</gene>
<feature type="compositionally biased region" description="Basic and acidic residues" evidence="2">
    <location>
        <begin position="35"/>
        <end position="44"/>
    </location>
</feature>
<sequence length="266" mass="29608">MANHPPRYLPGCESSSASTLATSSTAPILPIKRPRSTDSEDGQRKRPRHESQTTSNRGISGNARVMNIGGDFIMHNADDVCTETQAVLESIEQRLKVVPTKCWVDGCLAATDASQNLNAAIRKRQAGTGDWFLDGTEFAEWKETPNIVLCIYGAPGCGKTVLCISARYELYRTDLANRSRTIHILALDMGVGDDTECIQSDYQYSRHFRERTRGERCGDYIMHNSDDFGPGKHAVLESIEQRLKVVDNKELERLAAGYQHPTYPKT</sequence>